<dbReference type="GO" id="GO:0005829">
    <property type="term" value="C:cytosol"/>
    <property type="evidence" value="ECO:0007669"/>
    <property type="project" value="TreeGrafter"/>
</dbReference>
<evidence type="ECO:0000256" key="1">
    <source>
        <dbReference type="ARBA" id="ARBA00022801"/>
    </source>
</evidence>
<comment type="caution">
    <text evidence="4">The sequence shown here is derived from an EMBL/GenBank/DDBJ whole genome shotgun (WGS) entry which is preliminary data.</text>
</comment>
<dbReference type="InterPro" id="IPR013078">
    <property type="entry name" value="His_Pase_superF_clade-1"/>
</dbReference>
<dbReference type="Pfam" id="PF00300">
    <property type="entry name" value="His_Phos_1"/>
    <property type="match status" value="1"/>
</dbReference>
<feature type="binding site" evidence="3">
    <location>
        <position position="61"/>
    </location>
    <ligand>
        <name>substrate</name>
    </ligand>
</feature>
<dbReference type="PANTHER" id="PTHR46517:SF1">
    <property type="entry name" value="FRUCTOSE-2,6-BISPHOSPHATASE TIGAR"/>
    <property type="match status" value="1"/>
</dbReference>
<feature type="active site" description="Proton donor/acceptor" evidence="2">
    <location>
        <position position="85"/>
    </location>
</feature>
<dbReference type="CDD" id="cd07067">
    <property type="entry name" value="HP_PGM_like"/>
    <property type="match status" value="1"/>
</dbReference>
<feature type="binding site" evidence="3">
    <location>
        <begin position="11"/>
        <end position="18"/>
    </location>
    <ligand>
        <name>substrate</name>
    </ligand>
</feature>
<organism evidence="4 5">
    <name type="scientific">Variovorax paradoxus</name>
    <dbReference type="NCBI Taxonomy" id="34073"/>
    <lineage>
        <taxon>Bacteria</taxon>
        <taxon>Pseudomonadati</taxon>
        <taxon>Pseudomonadota</taxon>
        <taxon>Betaproteobacteria</taxon>
        <taxon>Burkholderiales</taxon>
        <taxon>Comamonadaceae</taxon>
        <taxon>Variovorax</taxon>
    </lineage>
</organism>
<dbReference type="InterPro" id="IPR029033">
    <property type="entry name" value="His_PPase_superfam"/>
</dbReference>
<sequence length="215" mass="24019">MEEATRLIAVRHGETAWNVDTRIQGQLDIGLNDTGLWQARRVGQALAHEDIGAIYASDLSRAWQTAQEIARPHGLTVQPEPGLRERAFGRFEGMSFAEIESTLPDQARRWRERDPEFQPEGGESLLVFRERVTRVASKLAARHPGQLVTLVAHGGVMDVLYRAATRQELQAPRTWQLGNAAINRMLWTPEGFSLVGWSDTAHLAADDDVLDETTT</sequence>
<proteinExistence type="predicted"/>
<evidence type="ECO:0000313" key="4">
    <source>
        <dbReference type="EMBL" id="MDP9971155.1"/>
    </source>
</evidence>
<evidence type="ECO:0000313" key="5">
    <source>
        <dbReference type="Proteomes" id="UP001224845"/>
    </source>
</evidence>
<dbReference type="AlphaFoldDB" id="A0AAW8EFB4"/>
<dbReference type="RefSeq" id="WP_018903623.1">
    <property type="nucleotide sequence ID" value="NZ_CAXUQE020000001.1"/>
</dbReference>
<protein>
    <submittedName>
        <fullName evidence="4">Phosphoglycerate mutase</fullName>
        <ecNumber evidence="4">5.4.2.12</ecNumber>
    </submittedName>
</protein>
<dbReference type="EMBL" id="JAUSRV010000005">
    <property type="protein sequence ID" value="MDP9971155.1"/>
    <property type="molecule type" value="Genomic_DNA"/>
</dbReference>
<feature type="active site" description="Tele-phosphohistidine intermediate" evidence="2">
    <location>
        <position position="12"/>
    </location>
</feature>
<dbReference type="Proteomes" id="UP001224845">
    <property type="component" value="Unassembled WGS sequence"/>
</dbReference>
<keyword evidence="1" id="KW-0378">Hydrolase</keyword>
<reference evidence="4" key="1">
    <citation type="submission" date="2023-07" db="EMBL/GenBank/DDBJ databases">
        <title>Sorghum-associated microbial communities from plants grown in Nebraska, USA.</title>
        <authorList>
            <person name="Schachtman D."/>
        </authorList>
    </citation>
    <scope>NUCLEOTIDE SEQUENCE</scope>
    <source>
        <strain evidence="4">DS3315</strain>
    </source>
</reference>
<dbReference type="InterPro" id="IPR051695">
    <property type="entry name" value="Phosphoglycerate_Mutase"/>
</dbReference>
<dbReference type="GO" id="GO:0045820">
    <property type="term" value="P:negative regulation of glycolytic process"/>
    <property type="evidence" value="ECO:0007669"/>
    <property type="project" value="TreeGrafter"/>
</dbReference>
<dbReference type="SUPFAM" id="SSF53254">
    <property type="entry name" value="Phosphoglycerate mutase-like"/>
    <property type="match status" value="1"/>
</dbReference>
<dbReference type="GO" id="GO:0043456">
    <property type="term" value="P:regulation of pentose-phosphate shunt"/>
    <property type="evidence" value="ECO:0007669"/>
    <property type="project" value="TreeGrafter"/>
</dbReference>
<accession>A0AAW8EFB4</accession>
<dbReference type="SMART" id="SM00855">
    <property type="entry name" value="PGAM"/>
    <property type="match status" value="1"/>
</dbReference>
<dbReference type="PANTHER" id="PTHR46517">
    <property type="entry name" value="FRUCTOSE-2,6-BISPHOSPHATASE TIGAR"/>
    <property type="match status" value="1"/>
</dbReference>
<evidence type="ECO:0000256" key="3">
    <source>
        <dbReference type="PIRSR" id="PIRSR613078-2"/>
    </source>
</evidence>
<evidence type="ECO:0000256" key="2">
    <source>
        <dbReference type="PIRSR" id="PIRSR613078-1"/>
    </source>
</evidence>
<dbReference type="GO" id="GO:0004619">
    <property type="term" value="F:phosphoglycerate mutase activity"/>
    <property type="evidence" value="ECO:0007669"/>
    <property type="project" value="UniProtKB-EC"/>
</dbReference>
<keyword evidence="4" id="KW-0413">Isomerase</keyword>
<dbReference type="EC" id="5.4.2.12" evidence="4"/>
<dbReference type="GO" id="GO:0004331">
    <property type="term" value="F:fructose-2,6-bisphosphate 2-phosphatase activity"/>
    <property type="evidence" value="ECO:0007669"/>
    <property type="project" value="TreeGrafter"/>
</dbReference>
<gene>
    <name evidence="4" type="ORF">J2W39_002389</name>
</gene>
<dbReference type="Gene3D" id="3.40.50.1240">
    <property type="entry name" value="Phosphoglycerate mutase-like"/>
    <property type="match status" value="1"/>
</dbReference>
<name>A0AAW8EFB4_VARPD</name>